<keyword evidence="1" id="KW-0808">Transferase</keyword>
<dbReference type="PROSITE" id="PS50021">
    <property type="entry name" value="CH"/>
    <property type="match status" value="1"/>
</dbReference>
<dbReference type="PROSITE" id="PS00479">
    <property type="entry name" value="ZF_DAG_PE_1"/>
    <property type="match status" value="1"/>
</dbReference>
<feature type="compositionally biased region" description="Low complexity" evidence="8">
    <location>
        <begin position="116"/>
        <end position="128"/>
    </location>
</feature>
<dbReference type="Gene3D" id="1.10.510.10">
    <property type="entry name" value="Transferase(Phosphotransferase) domain 1"/>
    <property type="match status" value="1"/>
</dbReference>
<evidence type="ECO:0000256" key="3">
    <source>
        <dbReference type="ARBA" id="ARBA00022741"/>
    </source>
</evidence>
<feature type="region of interest" description="Disordered" evidence="8">
    <location>
        <begin position="601"/>
        <end position="725"/>
    </location>
</feature>
<feature type="region of interest" description="Disordered" evidence="8">
    <location>
        <begin position="997"/>
        <end position="1103"/>
    </location>
</feature>
<dbReference type="InterPro" id="IPR017441">
    <property type="entry name" value="Protein_kinase_ATP_BS"/>
</dbReference>
<dbReference type="InterPro" id="IPR003096">
    <property type="entry name" value="SM22_calponin"/>
</dbReference>
<dbReference type="CDD" id="cd00014">
    <property type="entry name" value="CH_SF"/>
    <property type="match status" value="1"/>
</dbReference>
<evidence type="ECO:0000256" key="2">
    <source>
        <dbReference type="ARBA" id="ARBA00022723"/>
    </source>
</evidence>
<evidence type="ECO:0000259" key="10">
    <source>
        <dbReference type="PROSITE" id="PS50021"/>
    </source>
</evidence>
<dbReference type="Proteomes" id="UP001218218">
    <property type="component" value="Unassembled WGS sequence"/>
</dbReference>
<dbReference type="EMBL" id="JARIHO010000033">
    <property type="protein sequence ID" value="KAJ7334136.1"/>
    <property type="molecule type" value="Genomic_DNA"/>
</dbReference>
<evidence type="ECO:0000313" key="13">
    <source>
        <dbReference type="Proteomes" id="UP001218218"/>
    </source>
</evidence>
<keyword evidence="3 7" id="KW-0547">Nucleotide-binding</keyword>
<dbReference type="PROSITE" id="PS00107">
    <property type="entry name" value="PROTEIN_KINASE_ATP"/>
    <property type="match status" value="1"/>
</dbReference>
<dbReference type="SUPFAM" id="SSF57889">
    <property type="entry name" value="Cysteine-rich domain"/>
    <property type="match status" value="1"/>
</dbReference>
<evidence type="ECO:0000256" key="4">
    <source>
        <dbReference type="ARBA" id="ARBA00022777"/>
    </source>
</evidence>
<feature type="domain" description="Protein kinase" evidence="9">
    <location>
        <begin position="1151"/>
        <end position="1404"/>
    </location>
</feature>
<dbReference type="Pfam" id="PF00307">
    <property type="entry name" value="CH"/>
    <property type="match status" value="1"/>
</dbReference>
<feature type="region of interest" description="Disordered" evidence="8">
    <location>
        <begin position="878"/>
        <end position="983"/>
    </location>
</feature>
<evidence type="ECO:0000259" key="9">
    <source>
        <dbReference type="PROSITE" id="PS50011"/>
    </source>
</evidence>
<dbReference type="PROSITE" id="PS50081">
    <property type="entry name" value="ZF_DAG_PE_2"/>
    <property type="match status" value="1"/>
</dbReference>
<feature type="compositionally biased region" description="Pro residues" evidence="8">
    <location>
        <begin position="129"/>
        <end position="138"/>
    </location>
</feature>
<feature type="region of interest" description="Disordered" evidence="8">
    <location>
        <begin position="1578"/>
        <end position="1600"/>
    </location>
</feature>
<dbReference type="PROSITE" id="PS50011">
    <property type="entry name" value="PROTEIN_KINASE_DOM"/>
    <property type="match status" value="1"/>
</dbReference>
<feature type="compositionally biased region" description="Basic and acidic residues" evidence="8">
    <location>
        <begin position="378"/>
        <end position="388"/>
    </location>
</feature>
<feature type="domain" description="Phorbol-ester/DAG-type" evidence="11">
    <location>
        <begin position="1477"/>
        <end position="1524"/>
    </location>
</feature>
<dbReference type="InterPro" id="IPR002219">
    <property type="entry name" value="PKC_DAG/PE"/>
</dbReference>
<name>A0AAD7EKX9_9AGAR</name>
<dbReference type="CDD" id="cd00029">
    <property type="entry name" value="C1"/>
    <property type="match status" value="1"/>
</dbReference>
<keyword evidence="6 7" id="KW-0067">ATP-binding</keyword>
<dbReference type="PRINTS" id="PR00888">
    <property type="entry name" value="SM22CALPONIN"/>
</dbReference>
<feature type="compositionally biased region" description="Polar residues" evidence="8">
    <location>
        <begin position="753"/>
        <end position="769"/>
    </location>
</feature>
<feature type="domain" description="Calponin-homology (CH)" evidence="10">
    <location>
        <begin position="482"/>
        <end position="591"/>
    </location>
</feature>
<feature type="compositionally biased region" description="Basic and acidic residues" evidence="8">
    <location>
        <begin position="355"/>
        <end position="368"/>
    </location>
</feature>
<dbReference type="PANTHER" id="PTHR48016">
    <property type="entry name" value="MAP KINASE KINASE KINASE SSK2-RELATED-RELATED"/>
    <property type="match status" value="1"/>
</dbReference>
<gene>
    <name evidence="12" type="ORF">DFH08DRAFT_965881</name>
</gene>
<keyword evidence="4" id="KW-0418">Kinase</keyword>
<evidence type="ECO:0000259" key="11">
    <source>
        <dbReference type="PROSITE" id="PS50081"/>
    </source>
</evidence>
<feature type="region of interest" description="Disordered" evidence="8">
    <location>
        <begin position="1616"/>
        <end position="1736"/>
    </location>
</feature>
<dbReference type="SMART" id="SM00109">
    <property type="entry name" value="C1"/>
    <property type="match status" value="1"/>
</dbReference>
<keyword evidence="5" id="KW-0862">Zinc</keyword>
<feature type="compositionally biased region" description="Polar residues" evidence="8">
    <location>
        <begin position="934"/>
        <end position="944"/>
    </location>
</feature>
<evidence type="ECO:0000256" key="6">
    <source>
        <dbReference type="ARBA" id="ARBA00022840"/>
    </source>
</evidence>
<feature type="compositionally biased region" description="Polar residues" evidence="8">
    <location>
        <begin position="1653"/>
        <end position="1677"/>
    </location>
</feature>
<dbReference type="Gene3D" id="1.10.418.10">
    <property type="entry name" value="Calponin-like domain"/>
    <property type="match status" value="1"/>
</dbReference>
<dbReference type="InterPro" id="IPR001715">
    <property type="entry name" value="CH_dom"/>
</dbReference>
<feature type="compositionally biased region" description="Polar residues" evidence="8">
    <location>
        <begin position="607"/>
        <end position="631"/>
    </location>
</feature>
<dbReference type="Gene3D" id="3.30.60.20">
    <property type="match status" value="1"/>
</dbReference>
<feature type="region of interest" description="Disordered" evidence="8">
    <location>
        <begin position="1"/>
        <end position="405"/>
    </location>
</feature>
<accession>A0AAD7EKX9</accession>
<feature type="compositionally biased region" description="Low complexity" evidence="8">
    <location>
        <begin position="327"/>
        <end position="336"/>
    </location>
</feature>
<feature type="compositionally biased region" description="Polar residues" evidence="8">
    <location>
        <begin position="228"/>
        <end position="240"/>
    </location>
</feature>
<dbReference type="PROSITE" id="PS00108">
    <property type="entry name" value="PROTEIN_KINASE_ST"/>
    <property type="match status" value="1"/>
</dbReference>
<dbReference type="InterPro" id="IPR000719">
    <property type="entry name" value="Prot_kinase_dom"/>
</dbReference>
<dbReference type="SMART" id="SM00220">
    <property type="entry name" value="S_TKc"/>
    <property type="match status" value="1"/>
</dbReference>
<dbReference type="SUPFAM" id="SSF56112">
    <property type="entry name" value="Protein kinase-like (PK-like)"/>
    <property type="match status" value="1"/>
</dbReference>
<dbReference type="GO" id="GO:0005524">
    <property type="term" value="F:ATP binding"/>
    <property type="evidence" value="ECO:0007669"/>
    <property type="project" value="UniProtKB-UniRule"/>
</dbReference>
<dbReference type="SUPFAM" id="SSF47576">
    <property type="entry name" value="Calponin-homology domain, CH-domain"/>
    <property type="match status" value="1"/>
</dbReference>
<keyword evidence="2" id="KW-0479">Metal-binding</keyword>
<dbReference type="Pfam" id="PF00069">
    <property type="entry name" value="Pkinase"/>
    <property type="match status" value="1"/>
</dbReference>
<reference evidence="12" key="1">
    <citation type="submission" date="2023-03" db="EMBL/GenBank/DDBJ databases">
        <title>Massive genome expansion in bonnet fungi (Mycena s.s.) driven by repeated elements and novel gene families across ecological guilds.</title>
        <authorList>
            <consortium name="Lawrence Berkeley National Laboratory"/>
            <person name="Harder C.B."/>
            <person name="Miyauchi S."/>
            <person name="Viragh M."/>
            <person name="Kuo A."/>
            <person name="Thoen E."/>
            <person name="Andreopoulos B."/>
            <person name="Lu D."/>
            <person name="Skrede I."/>
            <person name="Drula E."/>
            <person name="Henrissat B."/>
            <person name="Morin E."/>
            <person name="Kohler A."/>
            <person name="Barry K."/>
            <person name="LaButti K."/>
            <person name="Morin E."/>
            <person name="Salamov A."/>
            <person name="Lipzen A."/>
            <person name="Mereny Z."/>
            <person name="Hegedus B."/>
            <person name="Baldrian P."/>
            <person name="Stursova M."/>
            <person name="Weitz H."/>
            <person name="Taylor A."/>
            <person name="Grigoriev I.V."/>
            <person name="Nagy L.G."/>
            <person name="Martin F."/>
            <person name="Kauserud H."/>
        </authorList>
    </citation>
    <scope>NUCLEOTIDE SEQUENCE</scope>
    <source>
        <strain evidence="12">CBHHK002</strain>
    </source>
</reference>
<dbReference type="CDD" id="cd06627">
    <property type="entry name" value="STKc_Cdc7_like"/>
    <property type="match status" value="1"/>
</dbReference>
<organism evidence="12 13">
    <name type="scientific">Mycena albidolilacea</name>
    <dbReference type="NCBI Taxonomy" id="1033008"/>
    <lineage>
        <taxon>Eukaryota</taxon>
        <taxon>Fungi</taxon>
        <taxon>Dikarya</taxon>
        <taxon>Basidiomycota</taxon>
        <taxon>Agaricomycotina</taxon>
        <taxon>Agaricomycetes</taxon>
        <taxon>Agaricomycetidae</taxon>
        <taxon>Agaricales</taxon>
        <taxon>Marasmiineae</taxon>
        <taxon>Mycenaceae</taxon>
        <taxon>Mycena</taxon>
    </lineage>
</organism>
<sequence>MATAVFATVNVPTSTSSRFHMPTHQRAPSKPSASGASSSRLPPNPQAATLSISTAPGAPEPAPKTFHRIKSSLEQSLRTATRSKKTAQPVVENYLTVSGKGKERDGNDDKDKSKSKWFSRSGRQSVTPSPSPIPPSPVPDDRPAGYLGTLRHGSLSSPALHLSSQALPSPKSRSAIPASSSSTSDALVSPTRETQRARRPSLQPMQRNLSDLPPTPAKDRVSRHRATKSNPLNSITQTPTAPMRIPSSPTPTTPRRPTREAPSTPTPPDTPTPSSGSRGHIPRSSSSSTSVIKSAPLSTSSGSGGPTPILPRSPSNRRVVTPLRGLSSASASHLPLSPSPVPPSPGGRRPSIDSPVRRPSVDAPRRVSIDSPRPSLDSPRRPSFREESPSPVRLHNRTPSQQRSAYANRAFNASTTSLSPPSNPEHRDLIRTATSMLCKEVVKPPQHMSRTEAGLKDWEEVEMRVRALARLERIWGKSGIGGSSSNLTLGTPAGVSVGGEDRERRLFTEALRDGFVLCQLMNKLRSGSIVRPDVRDDGFVRTSNITKFLAACSSYGLANEDLFQRDDLIEATGESLARVARTIIALIKYVDTPIPSKFVAGQPATRKVSSPTSSGPYGQGSSRTAAASTPNLHRGASSPSPIPNGRTRWSPPSDLPSVRSSSPDENSSASSGLTPTAPDGNNSNANNKHDRVVVSKLKIDQQEFPRDKVEALPLAPPPRSPLRLQLPKADDERNAQFARALNNVSPTPPTPRSVANSTSHLHVPSSASGGASVRDPLDIPPNPRQSVSSTASSAMTETTTTTMMSSLLDTSRYSYNTKYGTIRTVTTDATSEAPSITRTEGSFIAEDLARKRDAAPKLYNRESKLSESFIDLSRVEEMDEAGTASRGLGRQWEQQNQQQPPEVHRVDSSNKPAIHLRKGKWPDDFIDALPSPKSPTSDARSASPISGPRKLAIVGAPKRNESVESLPQFPRRPSHRARHSIDAPILLPKQDLFLMRRDSSPDSVPNGSRVIPARRASSKPHRSGSLVPRSDSRERSNDSLVPFPRTASGEHSPVGSSPPDRATSPLSDKPRPPRGRFQSDVEGSSRRRPRPSSYDELGAKPSRSRFESMMNLGAASGNTSASDLLTRDSFDGSFVRQTLIIREEGKPPTHFQLGNCIGRGQFGSVYRALNLNTGQMVAVKRLRLEGLKEDEVTTLMREVDLVKRLSHPSIVKYEGMARDQDTLSIVLEYAENGSLGQTLKAFGKLNERLVASYVVKILEGLHYLHSSDVVHCDLKAANILTTKNGNVKLSDFGVSLNLRAMEREIKDVAGTPNWMAPEVIELKGASPKSDIWSLACTVVELLTGRPPYAEIANSMSVMFRIVEDDMPPLPEDCSPLLEDFLKQCFDKDPTKRPSADLLCEHAWLKKNWGAHKELRPQDSIPFLRRVSADLQKSEAVRFLAQIEMPDSPEAEESVSGSPPGRRISFSRPMDQDISPRDHSFVKTTFSKPMVCRVCLLNVKKSAVLCEQCSLIAHSKCAINAPPTCDLRAQLLLYAQYAEKGNPMSAYSNPLDVVSEPGHPHPHPMSPASEVAWVTHTPRTSLDGTAPAPSPHGMPGTPVTPPTAFKFMAAFKRSRSNLTPEPDFASSSNSVPLVPPKDGVQKKLRKEPKDRPQSVKSTSTTANSASMRSGQSHSSRANPKSLDETQLEIQRKRSRVGATSAASEAAEDLTPSISIPGGLPPAAKKHTKSRSSNCVVQ</sequence>
<dbReference type="PANTHER" id="PTHR48016:SF4">
    <property type="entry name" value="PROTEIN KINASE DOMAIN-CONTAINING PROTEIN"/>
    <property type="match status" value="1"/>
</dbReference>
<feature type="compositionally biased region" description="Low complexity" evidence="8">
    <location>
        <begin position="660"/>
        <end position="671"/>
    </location>
</feature>
<feature type="binding site" evidence="7">
    <location>
        <position position="1180"/>
    </location>
    <ligand>
        <name>ATP</name>
        <dbReference type="ChEBI" id="CHEBI:30616"/>
    </ligand>
</feature>
<dbReference type="InterPro" id="IPR011009">
    <property type="entry name" value="Kinase-like_dom_sf"/>
</dbReference>
<evidence type="ECO:0000256" key="7">
    <source>
        <dbReference type="PROSITE-ProRule" id="PRU10141"/>
    </source>
</evidence>
<feature type="compositionally biased region" description="Low complexity" evidence="8">
    <location>
        <begin position="786"/>
        <end position="799"/>
    </location>
</feature>
<dbReference type="GO" id="GO:0005737">
    <property type="term" value="C:cytoplasm"/>
    <property type="evidence" value="ECO:0007669"/>
    <property type="project" value="TreeGrafter"/>
</dbReference>
<dbReference type="Pfam" id="PF00130">
    <property type="entry name" value="C1_1"/>
    <property type="match status" value="1"/>
</dbReference>
<feature type="region of interest" description="Disordered" evidence="8">
    <location>
        <begin position="739"/>
        <end position="799"/>
    </location>
</feature>
<dbReference type="InterPro" id="IPR008271">
    <property type="entry name" value="Ser/Thr_kinase_AS"/>
</dbReference>
<evidence type="ECO:0000256" key="5">
    <source>
        <dbReference type="ARBA" id="ARBA00022833"/>
    </source>
</evidence>
<feature type="compositionally biased region" description="Polar residues" evidence="8">
    <location>
        <begin position="154"/>
        <end position="167"/>
    </location>
</feature>
<keyword evidence="13" id="KW-1185">Reference proteome</keyword>
<dbReference type="FunFam" id="3.30.200.20:FF:000042">
    <property type="entry name" value="Aurora kinase A"/>
    <property type="match status" value="1"/>
</dbReference>
<dbReference type="GO" id="GO:0046872">
    <property type="term" value="F:metal ion binding"/>
    <property type="evidence" value="ECO:0007669"/>
    <property type="project" value="UniProtKB-KW"/>
</dbReference>
<proteinExistence type="predicted"/>
<feature type="compositionally biased region" description="Basic and acidic residues" evidence="8">
    <location>
        <begin position="100"/>
        <end position="114"/>
    </location>
</feature>
<feature type="compositionally biased region" description="Basic and acidic residues" evidence="8">
    <location>
        <begin position="687"/>
        <end position="710"/>
    </location>
</feature>
<comment type="caution">
    <text evidence="12">The sequence shown here is derived from an EMBL/GenBank/DDBJ whole genome shotgun (WGS) entry which is preliminary data.</text>
</comment>
<evidence type="ECO:0000313" key="12">
    <source>
        <dbReference type="EMBL" id="KAJ7334136.1"/>
    </source>
</evidence>
<dbReference type="InterPro" id="IPR050538">
    <property type="entry name" value="MAP_kinase_kinase_kinase"/>
</dbReference>
<dbReference type="InterPro" id="IPR046349">
    <property type="entry name" value="C1-like_sf"/>
</dbReference>
<feature type="compositionally biased region" description="Low complexity" evidence="8">
    <location>
        <begin position="272"/>
        <end position="301"/>
    </location>
</feature>
<feature type="compositionally biased region" description="Low complexity" evidence="8">
    <location>
        <begin position="28"/>
        <end position="41"/>
    </location>
</feature>
<dbReference type="GO" id="GO:0004709">
    <property type="term" value="F:MAP kinase kinase kinase activity"/>
    <property type="evidence" value="ECO:0007669"/>
    <property type="project" value="TreeGrafter"/>
</dbReference>
<dbReference type="InterPro" id="IPR036872">
    <property type="entry name" value="CH_dom_sf"/>
</dbReference>
<feature type="compositionally biased region" description="Low complexity" evidence="8">
    <location>
        <begin position="891"/>
        <end position="901"/>
    </location>
</feature>
<feature type="region of interest" description="Disordered" evidence="8">
    <location>
        <begin position="1446"/>
        <end position="1469"/>
    </location>
</feature>
<dbReference type="SMART" id="SM00033">
    <property type="entry name" value="CH"/>
    <property type="match status" value="1"/>
</dbReference>
<protein>
    <submittedName>
        <fullName evidence="12">Pkinase-domain-containing protein</fullName>
    </submittedName>
</protein>
<feature type="compositionally biased region" description="Low complexity" evidence="8">
    <location>
        <begin position="168"/>
        <end position="190"/>
    </location>
</feature>
<evidence type="ECO:0000256" key="8">
    <source>
        <dbReference type="SAM" id="MobiDB-lite"/>
    </source>
</evidence>
<evidence type="ECO:0000256" key="1">
    <source>
        <dbReference type="ARBA" id="ARBA00022679"/>
    </source>
</evidence>